<evidence type="ECO:0000256" key="2">
    <source>
        <dbReference type="RuleBase" id="RU361133"/>
    </source>
</evidence>
<reference evidence="5 6" key="1">
    <citation type="journal article" date="2019" name="Genome Biol. Evol.">
        <title>Insights into the evolution of the New World diploid cottons (Gossypium, subgenus Houzingenia) based on genome sequencing.</title>
        <authorList>
            <person name="Grover C.E."/>
            <person name="Arick M.A. 2nd"/>
            <person name="Thrash A."/>
            <person name="Conover J.L."/>
            <person name="Sanders W.S."/>
            <person name="Peterson D.G."/>
            <person name="Frelichowski J.E."/>
            <person name="Scheffler J.A."/>
            <person name="Scheffler B.E."/>
            <person name="Wendel J.F."/>
        </authorList>
    </citation>
    <scope>NUCLEOTIDE SEQUENCE [LARGE SCALE GENOMIC DNA]</scope>
    <source>
        <strain evidence="5">27</strain>
        <tissue evidence="5">Leaf</tissue>
    </source>
</reference>
<comment type="subcellular location">
    <subcellularLocation>
        <location evidence="1">Cell membrane</location>
        <topology evidence="1">Peripheral membrane protein</topology>
    </subcellularLocation>
</comment>
<feature type="compositionally biased region" description="Low complexity" evidence="3">
    <location>
        <begin position="435"/>
        <end position="449"/>
    </location>
</feature>
<protein>
    <recommendedName>
        <fullName evidence="2">Phosphoinositide phospholipase C</fullName>
        <ecNumber evidence="2">3.1.4.11</ecNumber>
    </recommendedName>
</protein>
<dbReference type="SUPFAM" id="SSF47473">
    <property type="entry name" value="EF-hand"/>
    <property type="match status" value="1"/>
</dbReference>
<dbReference type="InterPro" id="IPR001192">
    <property type="entry name" value="PI-PLC_fam"/>
</dbReference>
<dbReference type="Proteomes" id="UP000593561">
    <property type="component" value="Unassembled WGS sequence"/>
</dbReference>
<proteinExistence type="predicted"/>
<feature type="domain" description="PI-PLC Y-box" evidence="4">
    <location>
        <begin position="286"/>
        <end position="314"/>
    </location>
</feature>
<accession>A0A7J8SA40</accession>
<keyword evidence="2" id="KW-0442">Lipid degradation</keyword>
<dbReference type="Gene3D" id="1.10.238.10">
    <property type="entry name" value="EF-hand"/>
    <property type="match status" value="1"/>
</dbReference>
<dbReference type="GO" id="GO:0048015">
    <property type="term" value="P:phosphatidylinositol-mediated signaling"/>
    <property type="evidence" value="ECO:0007669"/>
    <property type="project" value="TreeGrafter"/>
</dbReference>
<dbReference type="PRINTS" id="PR00390">
    <property type="entry name" value="PHPHLIPASEC"/>
</dbReference>
<dbReference type="PANTHER" id="PTHR10336:SF105">
    <property type="entry name" value="PHOSPHOINOSITIDE PHOSPHOLIPASE C 1"/>
    <property type="match status" value="1"/>
</dbReference>
<dbReference type="InterPro" id="IPR017946">
    <property type="entry name" value="PLC-like_Pdiesterase_TIM-brl"/>
</dbReference>
<dbReference type="AlphaFoldDB" id="A0A7J8SA40"/>
<evidence type="ECO:0000259" key="4">
    <source>
        <dbReference type="PROSITE" id="PS50008"/>
    </source>
</evidence>
<comment type="catalytic activity">
    <reaction evidence="2">
        <text>a 1,2-diacyl-sn-glycero-3-phospho-(1D-myo-inositol-4,5-bisphosphate) + H2O = 1D-myo-inositol 1,4,5-trisphosphate + a 1,2-diacyl-sn-glycerol + H(+)</text>
        <dbReference type="Rhea" id="RHEA:33179"/>
        <dbReference type="ChEBI" id="CHEBI:15377"/>
        <dbReference type="ChEBI" id="CHEBI:15378"/>
        <dbReference type="ChEBI" id="CHEBI:17815"/>
        <dbReference type="ChEBI" id="CHEBI:58456"/>
        <dbReference type="ChEBI" id="CHEBI:203600"/>
        <dbReference type="EC" id="3.1.4.11"/>
    </reaction>
</comment>
<keyword evidence="2" id="KW-0443">Lipid metabolism</keyword>
<keyword evidence="2" id="KW-0378">Hydrolase</keyword>
<evidence type="ECO:0000313" key="6">
    <source>
        <dbReference type="Proteomes" id="UP000593561"/>
    </source>
</evidence>
<evidence type="ECO:0000256" key="3">
    <source>
        <dbReference type="SAM" id="MobiDB-lite"/>
    </source>
</evidence>
<dbReference type="Gene3D" id="3.20.20.190">
    <property type="entry name" value="Phosphatidylinositol (PI) phosphodiesterase"/>
    <property type="match status" value="2"/>
</dbReference>
<dbReference type="PROSITE" id="PS50008">
    <property type="entry name" value="PIPLC_Y_DOMAIN"/>
    <property type="match status" value="1"/>
</dbReference>
<organism evidence="5 6">
    <name type="scientific">Gossypium davidsonii</name>
    <name type="common">Davidson's cotton</name>
    <name type="synonym">Gossypium klotzschianum subsp. davidsonii</name>
    <dbReference type="NCBI Taxonomy" id="34287"/>
    <lineage>
        <taxon>Eukaryota</taxon>
        <taxon>Viridiplantae</taxon>
        <taxon>Streptophyta</taxon>
        <taxon>Embryophyta</taxon>
        <taxon>Tracheophyta</taxon>
        <taxon>Spermatophyta</taxon>
        <taxon>Magnoliopsida</taxon>
        <taxon>eudicotyledons</taxon>
        <taxon>Gunneridae</taxon>
        <taxon>Pentapetalae</taxon>
        <taxon>rosids</taxon>
        <taxon>malvids</taxon>
        <taxon>Malvales</taxon>
        <taxon>Malvaceae</taxon>
        <taxon>Malvoideae</taxon>
        <taxon>Gossypium</taxon>
    </lineage>
</organism>
<dbReference type="EMBL" id="JABFAC010000009">
    <property type="protein sequence ID" value="MBA0622710.1"/>
    <property type="molecule type" value="Genomic_DNA"/>
</dbReference>
<comment type="caution">
    <text evidence="5">The sequence shown here is derived from an EMBL/GenBank/DDBJ whole genome shotgun (WGS) entry which is preliminary data.</text>
</comment>
<dbReference type="InterPro" id="IPR000909">
    <property type="entry name" value="PLipase_C_PInositol-sp_X_dom"/>
</dbReference>
<dbReference type="InterPro" id="IPR011992">
    <property type="entry name" value="EF-hand-dom_pair"/>
</dbReference>
<dbReference type="EC" id="3.1.4.11" evidence="2"/>
<dbReference type="GO" id="GO:0004435">
    <property type="term" value="F:phosphatidylinositol-4,5-bisphosphate phospholipase C activity"/>
    <property type="evidence" value="ECO:0007669"/>
    <property type="project" value="UniProtKB-EC"/>
</dbReference>
<name>A0A7J8SA40_GOSDV</name>
<keyword evidence="6" id="KW-1185">Reference proteome</keyword>
<dbReference type="SUPFAM" id="SSF51695">
    <property type="entry name" value="PLC-like phosphodiesterases"/>
    <property type="match status" value="1"/>
</dbReference>
<dbReference type="InterPro" id="IPR001711">
    <property type="entry name" value="PLipase_C_Pinositol-sp_Y"/>
</dbReference>
<dbReference type="PANTHER" id="PTHR10336">
    <property type="entry name" value="PHOSPHOINOSITIDE-SPECIFIC PHOSPHOLIPASE C FAMILY PROTEIN"/>
    <property type="match status" value="1"/>
</dbReference>
<sequence>MPKHRFKVCVCWRRVFKTRMVKPSLDIKNAFYSFSPSGVITVDDLLRFLIEHQGQKNATKEDAQVIFDSLKHLNIFQRRGIHLEAFFRYLIGDLNPAHPPSNVHHDMNAPLSHYFLFTDHNSYLTGNQFSSASSVELIKDVLHRGVRVIELDLWPNSSGNDVNDSDFFVGLQKFLEAIKENTFKALKYPIIITFKYQLNPNLQEKVAKKKVLISTKLLKEYLEGNTQGEEILENEGGTAWNPPEEREHVLDEDEEKVVPEYRQLIATNARKLKGGLENWLSDDPKKGHGKHLWIMQGMFRANGGCSYVKKPNFLLHRGPNDEVKIYLGEGWHQDFHHTAFDRSSPPDFYTREFKFQLRAPKLTVLRIKIMDNNTTGRHYFGGQPSAPLPQPNECLAPQPLDPPPIASPIGPVQSSTFLKTTFLPVKCIQSPTVVVDTNSSSDSGPNSDNPKSDTWQKTHRLWTDGRRILAYETGNIQNDRDEESVQLLKKIADMEIDDFPSHIIEEIKNTWEIGNSQRLSTDSLHLDDIELMNLDNIQEG</sequence>
<dbReference type="PROSITE" id="PS50007">
    <property type="entry name" value="PIPLC_X_DOMAIN"/>
    <property type="match status" value="1"/>
</dbReference>
<dbReference type="GO" id="GO:0051209">
    <property type="term" value="P:release of sequestered calcium ion into cytosol"/>
    <property type="evidence" value="ECO:0007669"/>
    <property type="project" value="TreeGrafter"/>
</dbReference>
<dbReference type="SMART" id="SM00149">
    <property type="entry name" value="PLCYc"/>
    <property type="match status" value="1"/>
</dbReference>
<feature type="region of interest" description="Disordered" evidence="3">
    <location>
        <begin position="435"/>
        <end position="456"/>
    </location>
</feature>
<dbReference type="GO" id="GO:0016042">
    <property type="term" value="P:lipid catabolic process"/>
    <property type="evidence" value="ECO:0007669"/>
    <property type="project" value="UniProtKB-KW"/>
</dbReference>
<dbReference type="SMART" id="SM00148">
    <property type="entry name" value="PLCXc"/>
    <property type="match status" value="1"/>
</dbReference>
<dbReference type="GO" id="GO:0005886">
    <property type="term" value="C:plasma membrane"/>
    <property type="evidence" value="ECO:0007669"/>
    <property type="project" value="UniProtKB-SubCell"/>
</dbReference>
<dbReference type="Pfam" id="PF00388">
    <property type="entry name" value="PI-PLC-X"/>
    <property type="match status" value="1"/>
</dbReference>
<gene>
    <name evidence="5" type="ORF">Godav_008226</name>
</gene>
<evidence type="ECO:0000313" key="5">
    <source>
        <dbReference type="EMBL" id="MBA0622710.1"/>
    </source>
</evidence>
<evidence type="ECO:0000256" key="1">
    <source>
        <dbReference type="ARBA" id="ARBA00004202"/>
    </source>
</evidence>